<evidence type="ECO:0000259" key="2">
    <source>
        <dbReference type="PROSITE" id="PS51677"/>
    </source>
</evidence>
<organism evidence="3 4">
    <name type="scientific">Nakamurella flavida</name>
    <dbReference type="NCBI Taxonomy" id="363630"/>
    <lineage>
        <taxon>Bacteria</taxon>
        <taxon>Bacillati</taxon>
        <taxon>Actinomycetota</taxon>
        <taxon>Actinomycetes</taxon>
        <taxon>Nakamurellales</taxon>
        <taxon>Nakamurellaceae</taxon>
        <taxon>Nakamurella</taxon>
    </lineage>
</organism>
<dbReference type="AlphaFoldDB" id="A0A938YKL1"/>
<accession>A0A938YKL1</accession>
<dbReference type="Proteomes" id="UP000663801">
    <property type="component" value="Unassembled WGS sequence"/>
</dbReference>
<dbReference type="RefSeq" id="WP_205255167.1">
    <property type="nucleotide sequence ID" value="NZ_BAAAPV010000001.1"/>
</dbReference>
<feature type="region of interest" description="Disordered" evidence="1">
    <location>
        <begin position="1"/>
        <end position="23"/>
    </location>
</feature>
<comment type="caution">
    <text evidence="3">The sequence shown here is derived from an EMBL/GenBank/DDBJ whole genome shotgun (WGS) entry which is preliminary data.</text>
</comment>
<feature type="domain" description="NodB homology" evidence="2">
    <location>
        <begin position="181"/>
        <end position="316"/>
    </location>
</feature>
<dbReference type="GO" id="GO:0005975">
    <property type="term" value="P:carbohydrate metabolic process"/>
    <property type="evidence" value="ECO:0007669"/>
    <property type="project" value="InterPro"/>
</dbReference>
<dbReference type="SUPFAM" id="SSF88713">
    <property type="entry name" value="Glycoside hydrolase/deacetylase"/>
    <property type="match status" value="1"/>
</dbReference>
<dbReference type="InterPro" id="IPR002509">
    <property type="entry name" value="NODB_dom"/>
</dbReference>
<dbReference type="PROSITE" id="PS51677">
    <property type="entry name" value="NODB"/>
    <property type="match status" value="1"/>
</dbReference>
<evidence type="ECO:0000256" key="1">
    <source>
        <dbReference type="SAM" id="MobiDB-lite"/>
    </source>
</evidence>
<name>A0A938YKL1_9ACTN</name>
<dbReference type="InterPro" id="IPR011330">
    <property type="entry name" value="Glyco_hydro/deAcase_b/a-brl"/>
</dbReference>
<proteinExistence type="predicted"/>
<keyword evidence="4" id="KW-1185">Reference proteome</keyword>
<protein>
    <submittedName>
        <fullName evidence="3">Polysaccharide deacetylase family protein</fullName>
    </submittedName>
</protein>
<gene>
    <name evidence="3" type="ORF">JL107_00990</name>
</gene>
<dbReference type="GO" id="GO:0016810">
    <property type="term" value="F:hydrolase activity, acting on carbon-nitrogen (but not peptide) bonds"/>
    <property type="evidence" value="ECO:0007669"/>
    <property type="project" value="InterPro"/>
</dbReference>
<sequence length="316" mass="33451">MTRSSSARDFSDADVPTDADPSPLRQVILAQSEAPGGAAVALFGPATVHGAEPDDAATQEVSWLAAELGLPLRPPPLFTPDAYVLQSALGERLLTPPADRVAAGPTTDAVHGDGGPWTPGHSAAILRSPVIALNYHDIDPENRPQAEAMVRRVAALGPTLDPWPADPAAGGGDSAGTLPGPRIVVGFYDGYGFAGRFGAELCAELGVRATFFPLFEPTDESGCAELTDDELAEIARHHEIGFHTSSHVTPEEITPDALEREVFGPLRRIEAITGRMPRLAAWRGGARFDPRRLGDAALVEAGVRGMMSNWSVERFD</sequence>
<evidence type="ECO:0000313" key="4">
    <source>
        <dbReference type="Proteomes" id="UP000663801"/>
    </source>
</evidence>
<dbReference type="EMBL" id="JAERWL010000002">
    <property type="protein sequence ID" value="MBM9475009.1"/>
    <property type="molecule type" value="Genomic_DNA"/>
</dbReference>
<reference evidence="3" key="1">
    <citation type="submission" date="2021-01" db="EMBL/GenBank/DDBJ databases">
        <title>KCTC 19127 draft genome.</title>
        <authorList>
            <person name="An D."/>
        </authorList>
    </citation>
    <scope>NUCLEOTIDE SEQUENCE</scope>
    <source>
        <strain evidence="3">KCTC 19127</strain>
    </source>
</reference>
<dbReference type="Pfam" id="PF01522">
    <property type="entry name" value="Polysacc_deac_1"/>
    <property type="match status" value="1"/>
</dbReference>
<evidence type="ECO:0000313" key="3">
    <source>
        <dbReference type="EMBL" id="MBM9475009.1"/>
    </source>
</evidence>
<dbReference type="Gene3D" id="3.20.20.370">
    <property type="entry name" value="Glycoside hydrolase/deacetylase"/>
    <property type="match status" value="1"/>
</dbReference>